<dbReference type="GO" id="GO:0016020">
    <property type="term" value="C:membrane"/>
    <property type="evidence" value="ECO:0007669"/>
    <property type="project" value="InterPro"/>
</dbReference>
<sequence length="557" mass="63043">MINRLVIFTIVTFLLYFAGGAIGYLFFRTFVNQYFMYTFSAATTLFVLVNFWYYYKIVIGPIVKTNKEYTKLLEIQRHDLTKQYDLPGFIEAVKIFLNDMIGFSRNVFNELILNATKTSVFNAKFNFELKNITHHMNETKDNLEAINKTMNDSTKAIGDISHNMENFVRFMEEVNVISEQTIKTTQNISNASQNSIEVLNENKQSMESLHAQIDDILSIVNIINDIANQTNLLALNAAIEAARAGEHGRGFAVVADEIRKLAEQTQKQSKEIEKTINSVADDFNRLADGNKVIHEAVELNIQSVKEMLQSFETLAGKINQANNMINTITASIEEQSSSQEEVAQTVGYLANSVKEISTSLDAISVKSLDLSKMSLQAADILKKVKVGNYLEKVVDLANQGAKEMKEFLEDSIKKGLISSAELWDRNYVTIPNTNPQKYRTQFTDFFKQYIQPIEDNYLSMDPNFRFFLLTDNNGYLIHNSIYDKPLTGNYEKDLVGNRSMRIFNDPVGLAVARNTDSLIIQVYPRDTGEVMADVGVPVFIEGKHWGGIRIGLAVENI</sequence>
<dbReference type="Gene3D" id="1.10.287.950">
    <property type="entry name" value="Methyl-accepting chemotaxis protein"/>
    <property type="match status" value="1"/>
</dbReference>
<evidence type="ECO:0000256" key="2">
    <source>
        <dbReference type="PROSITE-ProRule" id="PRU00284"/>
    </source>
</evidence>
<organism evidence="6 7">
    <name type="scientific">Desulfurella amilsii</name>
    <dbReference type="NCBI Taxonomy" id="1562698"/>
    <lineage>
        <taxon>Bacteria</taxon>
        <taxon>Pseudomonadati</taxon>
        <taxon>Campylobacterota</taxon>
        <taxon>Desulfurellia</taxon>
        <taxon>Desulfurellales</taxon>
        <taxon>Desulfurellaceae</taxon>
        <taxon>Desulfurella</taxon>
    </lineage>
</organism>
<evidence type="ECO:0000256" key="1">
    <source>
        <dbReference type="ARBA" id="ARBA00023224"/>
    </source>
</evidence>
<evidence type="ECO:0000313" key="6">
    <source>
        <dbReference type="EMBL" id="OSS43175.1"/>
    </source>
</evidence>
<keyword evidence="4" id="KW-0812">Transmembrane</keyword>
<reference evidence="6 7" key="1">
    <citation type="journal article" date="2017" name="Front. Microbiol.">
        <title>Genome Sequence of Desulfurella amilsii Strain TR1 and Comparative Genomics of Desulfurellaceae Family.</title>
        <authorList>
            <person name="Florentino A.P."/>
            <person name="Stams A.J."/>
            <person name="Sanchez-Andrea I."/>
        </authorList>
    </citation>
    <scope>NUCLEOTIDE SEQUENCE [LARGE SCALE GENOMIC DNA]</scope>
    <source>
        <strain evidence="6 7">TR1</strain>
    </source>
</reference>
<dbReference type="OrthoDB" id="9791237at2"/>
<dbReference type="RefSeq" id="WP_086033091.1">
    <property type="nucleotide sequence ID" value="NZ_MDSU01000001.1"/>
</dbReference>
<dbReference type="STRING" id="1562698.DESAMIL20_283"/>
<dbReference type="AlphaFoldDB" id="A0A1X4Y061"/>
<feature type="domain" description="Methyl-accepting transducer" evidence="5">
    <location>
        <begin position="114"/>
        <end position="350"/>
    </location>
</feature>
<dbReference type="Proteomes" id="UP000194141">
    <property type="component" value="Unassembled WGS sequence"/>
</dbReference>
<keyword evidence="4" id="KW-0472">Membrane</keyword>
<dbReference type="PROSITE" id="PS50111">
    <property type="entry name" value="CHEMOTAXIS_TRANSDUC_2"/>
    <property type="match status" value="1"/>
</dbReference>
<dbReference type="PANTHER" id="PTHR32089">
    <property type="entry name" value="METHYL-ACCEPTING CHEMOTAXIS PROTEIN MCPB"/>
    <property type="match status" value="1"/>
</dbReference>
<feature type="coiled-coil region" evidence="3">
    <location>
        <begin position="129"/>
        <end position="156"/>
    </location>
</feature>
<keyword evidence="3" id="KW-0175">Coiled coil</keyword>
<dbReference type="GO" id="GO:0007165">
    <property type="term" value="P:signal transduction"/>
    <property type="evidence" value="ECO:0007669"/>
    <property type="project" value="UniProtKB-KW"/>
</dbReference>
<evidence type="ECO:0000313" key="7">
    <source>
        <dbReference type="Proteomes" id="UP000194141"/>
    </source>
</evidence>
<keyword evidence="4" id="KW-1133">Transmembrane helix</keyword>
<dbReference type="InterPro" id="IPR004089">
    <property type="entry name" value="MCPsignal_dom"/>
</dbReference>
<feature type="transmembrane region" description="Helical" evidence="4">
    <location>
        <begin position="6"/>
        <end position="27"/>
    </location>
</feature>
<name>A0A1X4Y061_9BACT</name>
<feature type="coiled-coil region" evidence="3">
    <location>
        <begin position="255"/>
        <end position="282"/>
    </location>
</feature>
<accession>A0A1X4Y061</accession>
<dbReference type="Pfam" id="PF00015">
    <property type="entry name" value="MCPsignal"/>
    <property type="match status" value="1"/>
</dbReference>
<dbReference type="PANTHER" id="PTHR32089:SF112">
    <property type="entry name" value="LYSOZYME-LIKE PROTEIN-RELATED"/>
    <property type="match status" value="1"/>
</dbReference>
<evidence type="ECO:0000256" key="3">
    <source>
        <dbReference type="SAM" id="Coils"/>
    </source>
</evidence>
<evidence type="ECO:0000259" key="5">
    <source>
        <dbReference type="PROSITE" id="PS50111"/>
    </source>
</evidence>
<feature type="transmembrane region" description="Helical" evidence="4">
    <location>
        <begin position="34"/>
        <end position="55"/>
    </location>
</feature>
<dbReference type="EMBL" id="MDSU01000001">
    <property type="protein sequence ID" value="OSS43175.1"/>
    <property type="molecule type" value="Genomic_DNA"/>
</dbReference>
<dbReference type="CDD" id="cd11386">
    <property type="entry name" value="MCP_signal"/>
    <property type="match status" value="1"/>
</dbReference>
<proteinExistence type="predicted"/>
<gene>
    <name evidence="6" type="ORF">DESAMIL20_283</name>
</gene>
<comment type="caution">
    <text evidence="6">The sequence shown here is derived from an EMBL/GenBank/DDBJ whole genome shotgun (WGS) entry which is preliminary data.</text>
</comment>
<protein>
    <submittedName>
        <fullName evidence="6">Methyl-accepting chemotaxis protein</fullName>
    </submittedName>
</protein>
<keyword evidence="1 2" id="KW-0807">Transducer</keyword>
<dbReference type="SUPFAM" id="SSF58104">
    <property type="entry name" value="Methyl-accepting chemotaxis protein (MCP) signaling domain"/>
    <property type="match status" value="1"/>
</dbReference>
<evidence type="ECO:0000256" key="4">
    <source>
        <dbReference type="SAM" id="Phobius"/>
    </source>
</evidence>
<dbReference type="SMART" id="SM00283">
    <property type="entry name" value="MA"/>
    <property type="match status" value="1"/>
</dbReference>
<keyword evidence="7" id="KW-1185">Reference proteome</keyword>